<dbReference type="EMBL" id="JAACJJ010000032">
    <property type="protein sequence ID" value="KAF5317663.1"/>
    <property type="molecule type" value="Genomic_DNA"/>
</dbReference>
<comment type="caution">
    <text evidence="2">The sequence shown here is derived from an EMBL/GenBank/DDBJ whole genome shotgun (WGS) entry which is preliminary data.</text>
</comment>
<dbReference type="AlphaFoldDB" id="A0A8H5B804"/>
<accession>A0A8H5B804</accession>
<keyword evidence="3" id="KW-1185">Reference proteome</keyword>
<reference evidence="2 3" key="1">
    <citation type="journal article" date="2020" name="ISME J.">
        <title>Uncovering the hidden diversity of litter-decomposition mechanisms in mushroom-forming fungi.</title>
        <authorList>
            <person name="Floudas D."/>
            <person name="Bentzer J."/>
            <person name="Ahren D."/>
            <person name="Johansson T."/>
            <person name="Persson P."/>
            <person name="Tunlid A."/>
        </authorList>
    </citation>
    <scope>NUCLEOTIDE SEQUENCE [LARGE SCALE GENOMIC DNA]</scope>
    <source>
        <strain evidence="2 3">CBS 101986</strain>
    </source>
</reference>
<proteinExistence type="predicted"/>
<evidence type="ECO:0000256" key="1">
    <source>
        <dbReference type="SAM" id="MobiDB-lite"/>
    </source>
</evidence>
<name>A0A8H5B804_9AGAR</name>
<dbReference type="Proteomes" id="UP000567179">
    <property type="component" value="Unassembled WGS sequence"/>
</dbReference>
<sequence>MALAFNLSQLIAPCDFVRRRGSGPPPPPPSRAQSQPAPTLQECPASDLLWTMAFLAELRASRKTKSVDSLLKTKDHPLVVYIVARLLWVDRGIEMARERDTSGFWRYLGVVVETWDG</sequence>
<gene>
    <name evidence="2" type="ORF">D9619_012578</name>
</gene>
<evidence type="ECO:0000313" key="3">
    <source>
        <dbReference type="Proteomes" id="UP000567179"/>
    </source>
</evidence>
<protein>
    <submittedName>
        <fullName evidence="2">Uncharacterized protein</fullName>
    </submittedName>
</protein>
<organism evidence="2 3">
    <name type="scientific">Psilocybe cf. subviscida</name>
    <dbReference type="NCBI Taxonomy" id="2480587"/>
    <lineage>
        <taxon>Eukaryota</taxon>
        <taxon>Fungi</taxon>
        <taxon>Dikarya</taxon>
        <taxon>Basidiomycota</taxon>
        <taxon>Agaricomycotina</taxon>
        <taxon>Agaricomycetes</taxon>
        <taxon>Agaricomycetidae</taxon>
        <taxon>Agaricales</taxon>
        <taxon>Agaricineae</taxon>
        <taxon>Strophariaceae</taxon>
        <taxon>Psilocybe</taxon>
    </lineage>
</organism>
<feature type="region of interest" description="Disordered" evidence="1">
    <location>
        <begin position="17"/>
        <end position="39"/>
    </location>
</feature>
<dbReference type="OrthoDB" id="440128at2759"/>
<evidence type="ECO:0000313" key="2">
    <source>
        <dbReference type="EMBL" id="KAF5317663.1"/>
    </source>
</evidence>